<organism evidence="4 5">
    <name type="scientific">Aldrovandia affinis</name>
    <dbReference type="NCBI Taxonomy" id="143900"/>
    <lineage>
        <taxon>Eukaryota</taxon>
        <taxon>Metazoa</taxon>
        <taxon>Chordata</taxon>
        <taxon>Craniata</taxon>
        <taxon>Vertebrata</taxon>
        <taxon>Euteleostomi</taxon>
        <taxon>Actinopterygii</taxon>
        <taxon>Neopterygii</taxon>
        <taxon>Teleostei</taxon>
        <taxon>Notacanthiformes</taxon>
        <taxon>Halosauridae</taxon>
        <taxon>Aldrovandia</taxon>
    </lineage>
</organism>
<feature type="compositionally biased region" description="Low complexity" evidence="2">
    <location>
        <begin position="212"/>
        <end position="229"/>
    </location>
</feature>
<sequence>MEKSLKLSVKKNEPQEQVQKQLTALDVELEKQTVQLKQWQMQELLQLRQSQHQLERGKKQAYLKESYLKLRETAQECQQTQIKKLKDICEKEKKELQKMLDRKRHNSITEAKTRDREKAEAELNEINRKHITESVSSIRRLEVAQKRRQEKLSLRHHEILQRIEEDLPLQQSQLERDMEVELQRLPEEICQYLQGELESKGLRSDALYCSMSNNDSPSSGPPSNSSTPPFHSPNRSWHGDWSLDNSTTSLVDSSSSSTPVVSEAEFTL</sequence>
<reference evidence="4" key="1">
    <citation type="journal article" date="2023" name="Science">
        <title>Genome structures resolve the early diversification of teleost fishes.</title>
        <authorList>
            <person name="Parey E."/>
            <person name="Louis A."/>
            <person name="Montfort J."/>
            <person name="Bouchez O."/>
            <person name="Roques C."/>
            <person name="Iampietro C."/>
            <person name="Lluch J."/>
            <person name="Castinel A."/>
            <person name="Donnadieu C."/>
            <person name="Desvignes T."/>
            <person name="Floi Bucao C."/>
            <person name="Jouanno E."/>
            <person name="Wen M."/>
            <person name="Mejri S."/>
            <person name="Dirks R."/>
            <person name="Jansen H."/>
            <person name="Henkel C."/>
            <person name="Chen W.J."/>
            <person name="Zahm M."/>
            <person name="Cabau C."/>
            <person name="Klopp C."/>
            <person name="Thompson A.W."/>
            <person name="Robinson-Rechavi M."/>
            <person name="Braasch I."/>
            <person name="Lecointre G."/>
            <person name="Bobe J."/>
            <person name="Postlethwait J.H."/>
            <person name="Berthelot C."/>
            <person name="Roest Crollius H."/>
            <person name="Guiguen Y."/>
        </authorList>
    </citation>
    <scope>NUCLEOTIDE SEQUENCE</scope>
    <source>
        <strain evidence="4">NC1722</strain>
    </source>
</reference>
<feature type="compositionally biased region" description="Low complexity" evidence="2">
    <location>
        <begin position="242"/>
        <end position="262"/>
    </location>
</feature>
<protein>
    <recommendedName>
        <fullName evidence="3">Phospholipase C-beta C-terminal domain-containing protein</fullName>
    </recommendedName>
</protein>
<feature type="coiled-coil region" evidence="1">
    <location>
        <begin position="75"/>
        <end position="129"/>
    </location>
</feature>
<dbReference type="SUPFAM" id="SSF69989">
    <property type="entry name" value="C-terminal domain of PLC-beta"/>
    <property type="match status" value="1"/>
</dbReference>
<evidence type="ECO:0000313" key="4">
    <source>
        <dbReference type="EMBL" id="KAJ8387479.1"/>
    </source>
</evidence>
<keyword evidence="1" id="KW-0175">Coiled coil</keyword>
<dbReference type="InterPro" id="IPR042531">
    <property type="entry name" value="PLC-beta_C_sf"/>
</dbReference>
<evidence type="ECO:0000256" key="2">
    <source>
        <dbReference type="SAM" id="MobiDB-lite"/>
    </source>
</evidence>
<dbReference type="Gene3D" id="1.20.1230.10">
    <property type="entry name" value="Phospholipase C beta, distal C-terminal domain"/>
    <property type="match status" value="1"/>
</dbReference>
<accession>A0AAD7W958</accession>
<feature type="region of interest" description="Disordered" evidence="2">
    <location>
        <begin position="212"/>
        <end position="268"/>
    </location>
</feature>
<dbReference type="AlphaFoldDB" id="A0AAD7W958"/>
<dbReference type="GO" id="GO:0016042">
    <property type="term" value="P:lipid catabolic process"/>
    <property type="evidence" value="ECO:0007669"/>
    <property type="project" value="InterPro"/>
</dbReference>
<dbReference type="GO" id="GO:0004435">
    <property type="term" value="F:phosphatidylinositol-4,5-bisphosphate phospholipase C activity"/>
    <property type="evidence" value="ECO:0007669"/>
    <property type="project" value="InterPro"/>
</dbReference>
<comment type="caution">
    <text evidence="4">The sequence shown here is derived from an EMBL/GenBank/DDBJ whole genome shotgun (WGS) entry which is preliminary data.</text>
</comment>
<evidence type="ECO:0000313" key="5">
    <source>
        <dbReference type="Proteomes" id="UP001221898"/>
    </source>
</evidence>
<gene>
    <name evidence="4" type="ORF">AAFF_G00157170</name>
</gene>
<feature type="domain" description="Phospholipase C-beta C-terminal" evidence="3">
    <location>
        <begin position="13"/>
        <end position="199"/>
    </location>
</feature>
<dbReference type="Pfam" id="PF08703">
    <property type="entry name" value="PLC-beta_C"/>
    <property type="match status" value="1"/>
</dbReference>
<dbReference type="EMBL" id="JAINUG010000211">
    <property type="protein sequence ID" value="KAJ8387479.1"/>
    <property type="molecule type" value="Genomic_DNA"/>
</dbReference>
<evidence type="ECO:0000256" key="1">
    <source>
        <dbReference type="SAM" id="Coils"/>
    </source>
</evidence>
<dbReference type="Proteomes" id="UP001221898">
    <property type="component" value="Unassembled WGS sequence"/>
</dbReference>
<keyword evidence="5" id="KW-1185">Reference proteome</keyword>
<proteinExistence type="predicted"/>
<evidence type="ECO:0000259" key="3">
    <source>
        <dbReference type="Pfam" id="PF08703"/>
    </source>
</evidence>
<name>A0AAD7W958_9TELE</name>
<dbReference type="InterPro" id="IPR014815">
    <property type="entry name" value="PLC-beta_C"/>
</dbReference>
<dbReference type="GO" id="GO:0005509">
    <property type="term" value="F:calcium ion binding"/>
    <property type="evidence" value="ECO:0007669"/>
    <property type="project" value="InterPro"/>
</dbReference>